<dbReference type="Pfam" id="PF00890">
    <property type="entry name" value="FAD_binding_2"/>
    <property type="match status" value="1"/>
</dbReference>
<dbReference type="InterPro" id="IPR036188">
    <property type="entry name" value="FAD/NAD-bd_sf"/>
</dbReference>
<evidence type="ECO:0000259" key="10">
    <source>
        <dbReference type="SMART" id="SM00900"/>
    </source>
</evidence>
<dbReference type="InterPro" id="IPR050315">
    <property type="entry name" value="FAD-oxidoreductase_2"/>
</dbReference>
<feature type="chain" id="PRO_5016566804" description="Urocanate reductase" evidence="9">
    <location>
        <begin position="26"/>
        <end position="706"/>
    </location>
</feature>
<dbReference type="PANTHER" id="PTHR43400:SF10">
    <property type="entry name" value="3-OXOSTEROID 1-DEHYDROGENASE"/>
    <property type="match status" value="1"/>
</dbReference>
<reference evidence="11 12" key="1">
    <citation type="submission" date="2017-09" db="EMBL/GenBank/DDBJ databases">
        <title>Complete genome sequence of Oxytococcus suis strain ZY16052.</title>
        <authorList>
            <person name="Li F."/>
        </authorList>
    </citation>
    <scope>NUCLEOTIDE SEQUENCE [LARGE SCALE GENOMIC DNA]</scope>
    <source>
        <strain evidence="11 12">ZY16052</strain>
    </source>
</reference>
<evidence type="ECO:0000256" key="2">
    <source>
        <dbReference type="ARBA" id="ARBA00001974"/>
    </source>
</evidence>
<evidence type="ECO:0000256" key="1">
    <source>
        <dbReference type="ARBA" id="ARBA00001917"/>
    </source>
</evidence>
<keyword evidence="6" id="KW-0274">FAD</keyword>
<dbReference type="SUPFAM" id="SSF56425">
    <property type="entry name" value="Succinate dehydrogenase/fumarate reductase flavoprotein, catalytic domain"/>
    <property type="match status" value="1"/>
</dbReference>
<comment type="cofactor">
    <cofactor evidence="1">
        <name>FMN</name>
        <dbReference type="ChEBI" id="CHEBI:58210"/>
    </cofactor>
</comment>
<gene>
    <name evidence="11" type="ORF">CL176_06835</name>
</gene>
<protein>
    <recommendedName>
        <fullName evidence="4">Urocanate reductase</fullName>
        <ecNumber evidence="3">1.3.99.33</ecNumber>
    </recommendedName>
</protein>
<evidence type="ECO:0000256" key="3">
    <source>
        <dbReference type="ARBA" id="ARBA00013137"/>
    </source>
</evidence>
<keyword evidence="12" id="KW-1185">Reference proteome</keyword>
<feature type="domain" description="FMN-binding" evidence="10">
    <location>
        <begin position="140"/>
        <end position="214"/>
    </location>
</feature>
<dbReference type="Pfam" id="PF04205">
    <property type="entry name" value="FMN_bind"/>
    <property type="match status" value="2"/>
</dbReference>
<evidence type="ECO:0000256" key="7">
    <source>
        <dbReference type="ARBA" id="ARBA00023002"/>
    </source>
</evidence>
<dbReference type="InterPro" id="IPR007329">
    <property type="entry name" value="FMN-bd"/>
</dbReference>
<keyword evidence="5" id="KW-0285">Flavoprotein</keyword>
<dbReference type="KEGG" id="abae:CL176_06835"/>
<dbReference type="EC" id="1.3.99.33" evidence="3"/>
<evidence type="ECO:0000256" key="9">
    <source>
        <dbReference type="SAM" id="SignalP"/>
    </source>
</evidence>
<feature type="signal peptide" evidence="9">
    <location>
        <begin position="1"/>
        <end position="25"/>
    </location>
</feature>
<keyword evidence="7" id="KW-0560">Oxidoreductase</keyword>
<sequence>MNLRKSIQLGAVGLMLSSLVTPVAAQTYQPGTYEGKAAGFGGDVHVQLTVDAEQITDIVITHAETPDIGGKAIEDLEADIVAEQNTDLAVITGATVTSEALQDALNDALSQAQGEVAEETVSEAGKVTFEPGTYTGSYEGMMGPVEVIVTVSEDKIEAVEIGEENESSGIGEQVFNTIPAQIVEYQSLDVDTVSGATITSVAVKLATEDALQQAGADIDSLHEVPTDAYKEDGEYDYDVVVAGGGLAGLTAALKAAEEGANVALIEKTGMLGGTSITASGNILGANAEEYVEPMYEAWQARSKSQEQDPIDEEKLRTIVEASPEVMALYDSVGVEFNLEVDEEKNFQTFRAAPNDKSVKNAEAITIPSKDANKKGGAQWIETLMAAVEEAGVDVYLNTPATEMIQDEDGTVLGLISDSEKYGHKVFNADATILATGDYARNEELTAELSDTAAGEMSATAIGNTGDGFLMAVEAGAAVHDYQESMSGVFNANPFDMPMIGDPTNGYPFEAVLLNLEGKRVYAEDGGSHPQKFQFVNANGPNSAWAIMDAPIAENFVNLQEYVQKTEEGDPYIRVYEADSIEELAELMELPADVVQAEIDRYNELAEQGEDTDFDKKPEFLQAIDEGPYYAAYLYDNTRGNYGGIVTNNDTAVVDEEGNPIPGLFASGIISSGDIFGDYYPGRQALGIASHMGYISGKTAANYAANN</sequence>
<dbReference type="AlphaFoldDB" id="A0A347WKX9"/>
<keyword evidence="9" id="KW-0732">Signal</keyword>
<organism evidence="11 12">
    <name type="scientific">Suicoccus acidiformans</name>
    <dbReference type="NCBI Taxonomy" id="2036206"/>
    <lineage>
        <taxon>Bacteria</taxon>
        <taxon>Bacillati</taxon>
        <taxon>Bacillota</taxon>
        <taxon>Bacilli</taxon>
        <taxon>Lactobacillales</taxon>
        <taxon>Aerococcaceae</taxon>
        <taxon>Suicoccus</taxon>
    </lineage>
</organism>
<dbReference type="SMART" id="SM00900">
    <property type="entry name" value="FMN_bind"/>
    <property type="match status" value="2"/>
</dbReference>
<dbReference type="PANTHER" id="PTHR43400">
    <property type="entry name" value="FUMARATE REDUCTASE"/>
    <property type="match status" value="1"/>
</dbReference>
<dbReference type="GO" id="GO:0033765">
    <property type="term" value="F:steroid dehydrogenase activity, acting on the CH-CH group of donors"/>
    <property type="evidence" value="ECO:0007669"/>
    <property type="project" value="UniProtKB-ARBA"/>
</dbReference>
<evidence type="ECO:0000256" key="6">
    <source>
        <dbReference type="ARBA" id="ARBA00022827"/>
    </source>
</evidence>
<dbReference type="EMBL" id="CP023434">
    <property type="protein sequence ID" value="AXY25736.1"/>
    <property type="molecule type" value="Genomic_DNA"/>
</dbReference>
<evidence type="ECO:0000313" key="11">
    <source>
        <dbReference type="EMBL" id="AXY25736.1"/>
    </source>
</evidence>
<comment type="catalytic activity">
    <reaction evidence="8">
        <text>dihydrourocanate + A = urocanate + AH2</text>
        <dbReference type="Rhea" id="RHEA:36059"/>
        <dbReference type="ChEBI" id="CHEBI:13193"/>
        <dbReference type="ChEBI" id="CHEBI:17499"/>
        <dbReference type="ChEBI" id="CHEBI:27247"/>
        <dbReference type="ChEBI" id="CHEBI:72991"/>
        <dbReference type="EC" id="1.3.99.33"/>
    </reaction>
</comment>
<comment type="cofactor">
    <cofactor evidence="2">
        <name>FAD</name>
        <dbReference type="ChEBI" id="CHEBI:57692"/>
    </cofactor>
</comment>
<dbReference type="GO" id="GO:0010181">
    <property type="term" value="F:FMN binding"/>
    <property type="evidence" value="ECO:0007669"/>
    <property type="project" value="InterPro"/>
</dbReference>
<proteinExistence type="predicted"/>
<dbReference type="InterPro" id="IPR003953">
    <property type="entry name" value="FAD-dep_OxRdtase_2_FAD-bd"/>
</dbReference>
<dbReference type="Proteomes" id="UP000263232">
    <property type="component" value="Chromosome"/>
</dbReference>
<dbReference type="GO" id="GO:0016020">
    <property type="term" value="C:membrane"/>
    <property type="evidence" value="ECO:0007669"/>
    <property type="project" value="InterPro"/>
</dbReference>
<dbReference type="Gene3D" id="3.50.50.60">
    <property type="entry name" value="FAD/NAD(P)-binding domain"/>
    <property type="match status" value="1"/>
</dbReference>
<accession>A0A347WKX9</accession>
<evidence type="ECO:0000256" key="4">
    <source>
        <dbReference type="ARBA" id="ARBA00015872"/>
    </source>
</evidence>
<evidence type="ECO:0000256" key="8">
    <source>
        <dbReference type="ARBA" id="ARBA00049922"/>
    </source>
</evidence>
<evidence type="ECO:0000256" key="5">
    <source>
        <dbReference type="ARBA" id="ARBA00022630"/>
    </source>
</evidence>
<dbReference type="RefSeq" id="WP_118990636.1">
    <property type="nucleotide sequence ID" value="NZ_CP023434.1"/>
</dbReference>
<dbReference type="OrthoDB" id="337830at2"/>
<feature type="domain" description="FMN-binding" evidence="10">
    <location>
        <begin position="39"/>
        <end position="112"/>
    </location>
</feature>
<dbReference type="InterPro" id="IPR027477">
    <property type="entry name" value="Succ_DH/fumarate_Rdtase_cat_sf"/>
</dbReference>
<dbReference type="Gene3D" id="3.90.1010.20">
    <property type="match status" value="2"/>
</dbReference>
<dbReference type="GO" id="GO:0008202">
    <property type="term" value="P:steroid metabolic process"/>
    <property type="evidence" value="ECO:0007669"/>
    <property type="project" value="UniProtKB-ARBA"/>
</dbReference>
<dbReference type="SUPFAM" id="SSF51905">
    <property type="entry name" value="FAD/NAD(P)-binding domain"/>
    <property type="match status" value="1"/>
</dbReference>
<evidence type="ECO:0000313" key="12">
    <source>
        <dbReference type="Proteomes" id="UP000263232"/>
    </source>
</evidence>
<dbReference type="Gene3D" id="3.90.700.10">
    <property type="entry name" value="Succinate dehydrogenase/fumarate reductase flavoprotein, catalytic domain"/>
    <property type="match status" value="1"/>
</dbReference>
<name>A0A347WKX9_9LACT</name>